<comment type="function">
    <text evidence="11">Catalyzes the transfer of galactose onto proteins or lipids.</text>
</comment>
<dbReference type="Gene3D" id="3.90.550.10">
    <property type="entry name" value="Spore Coat Polysaccharide Biosynthesis Protein SpsA, Chain A"/>
    <property type="match status" value="1"/>
</dbReference>
<keyword evidence="5 11" id="KW-0808">Transferase</keyword>
<dbReference type="AlphaFoldDB" id="A0A1L8E1C0"/>
<keyword evidence="9 11" id="KW-0472">Membrane</keyword>
<keyword evidence="4 11" id="KW-0328">Glycosyltransferase</keyword>
<feature type="transmembrane region" description="Helical" evidence="11">
    <location>
        <begin position="12"/>
        <end position="32"/>
    </location>
</feature>
<evidence type="ECO:0000256" key="1">
    <source>
        <dbReference type="ARBA" id="ARBA00004606"/>
    </source>
</evidence>
<dbReference type="GO" id="GO:0008378">
    <property type="term" value="F:galactosyltransferase activity"/>
    <property type="evidence" value="ECO:0007669"/>
    <property type="project" value="TreeGrafter"/>
</dbReference>
<comment type="subcellular location">
    <subcellularLocation>
        <location evidence="1 11">Membrane</location>
        <topology evidence="1 11">Single-pass type II membrane protein</topology>
    </subcellularLocation>
</comment>
<keyword evidence="11" id="KW-0479">Metal-binding</keyword>
<name>A0A1L8E1C0_9DIPT</name>
<evidence type="ECO:0000256" key="6">
    <source>
        <dbReference type="ARBA" id="ARBA00022692"/>
    </source>
</evidence>
<feature type="region of interest" description="Disordered" evidence="12">
    <location>
        <begin position="56"/>
        <end position="80"/>
    </location>
</feature>
<evidence type="ECO:0000256" key="5">
    <source>
        <dbReference type="ARBA" id="ARBA00022679"/>
    </source>
</evidence>
<dbReference type="GO" id="GO:0006688">
    <property type="term" value="P:glycosphingolipid biosynthetic process"/>
    <property type="evidence" value="ECO:0007669"/>
    <property type="project" value="TreeGrafter"/>
</dbReference>
<dbReference type="Pfam" id="PF02709">
    <property type="entry name" value="Glyco_transf_7C"/>
    <property type="match status" value="1"/>
</dbReference>
<evidence type="ECO:0000256" key="12">
    <source>
        <dbReference type="SAM" id="MobiDB-lite"/>
    </source>
</evidence>
<accession>A0A1L8E1C0</accession>
<keyword evidence="7 11" id="KW-0735">Signal-anchor</keyword>
<dbReference type="PANTHER" id="PTHR19300:SF57">
    <property type="entry name" value="BETA-1,4-N-ACETYLGALACTOSAMINYLTRANSFERASE"/>
    <property type="match status" value="1"/>
</dbReference>
<evidence type="ECO:0000256" key="8">
    <source>
        <dbReference type="ARBA" id="ARBA00022989"/>
    </source>
</evidence>
<sequence length="411" mass="46294">MAPSWGRAHAIKAALLVGFILVVLLNFFSYHYDVKFDKLTHIQTVSHTSNSPLLWPKRTRSSSEVANITHSQSPSPPPINTTASVPANSSAIPVDGNSTTTASLPRILNESLPMDLEHYTKGPRDGTTRSTKFFKSIMTNLGLNACPPAPPDLEGPIEVNITQDTMSNIERWLGPKLRAGGWYRPTECNAKDHVAIVVPFRDREPHLPIFLKNLHPFLQRQQVNYGIFVVEQTSGSLFNRAALMNVGFKEASKMAKWDCFIFHDVDLLPMDDRNLYVCPDQPRHMSVAVDTFGFKLPYSTIFGGVSAMTVKQFRAVNGFSNAFWGWGGEDDDMSNRLKHMGFHIARYPINIARYTMLTHKKEKANPKRYEKLVSGSKRFETDGLNSVHYIVKDIQKKPLYTWILVEIQDGS</sequence>
<dbReference type="InterPro" id="IPR029044">
    <property type="entry name" value="Nucleotide-diphossugar_trans"/>
</dbReference>
<dbReference type="Pfam" id="PF13733">
    <property type="entry name" value="Glyco_transf_7N"/>
    <property type="match status" value="1"/>
</dbReference>
<feature type="domain" description="Galactosyltransferase C-terminal" evidence="13">
    <location>
        <begin position="283"/>
        <end position="360"/>
    </location>
</feature>
<feature type="domain" description="Galactosyltransferase N-terminal" evidence="14">
    <location>
        <begin position="146"/>
        <end position="279"/>
    </location>
</feature>
<dbReference type="EMBL" id="GFDF01001551">
    <property type="protein sequence ID" value="JAV12533.1"/>
    <property type="molecule type" value="Transcribed_RNA"/>
</dbReference>
<evidence type="ECO:0000256" key="10">
    <source>
        <dbReference type="ARBA" id="ARBA00023180"/>
    </source>
</evidence>
<dbReference type="GO" id="GO:0046872">
    <property type="term" value="F:metal ion binding"/>
    <property type="evidence" value="ECO:0007669"/>
    <property type="project" value="UniProtKB-UniRule"/>
</dbReference>
<feature type="compositionally biased region" description="Polar residues" evidence="12">
    <location>
        <begin position="62"/>
        <end position="73"/>
    </location>
</feature>
<dbReference type="GO" id="GO:0005794">
    <property type="term" value="C:Golgi apparatus"/>
    <property type="evidence" value="ECO:0007669"/>
    <property type="project" value="TreeGrafter"/>
</dbReference>
<keyword evidence="8 11" id="KW-1133">Transmembrane helix</keyword>
<keyword evidence="6 11" id="KW-0812">Transmembrane</keyword>
<keyword evidence="10 11" id="KW-0325">Glycoprotein</keyword>
<evidence type="ECO:0000256" key="11">
    <source>
        <dbReference type="RuleBase" id="RU368121"/>
    </source>
</evidence>
<reference evidence="15" key="1">
    <citation type="submission" date="2016-12" db="EMBL/GenBank/DDBJ databases">
        <title>An insight into the sialome and mialome of the sand fly, Nyssomyia neivai.</title>
        <authorList>
            <person name="Sebastian V."/>
            <person name="Goulart T.M."/>
            <person name="Oliveira W."/>
            <person name="Calvo E."/>
            <person name="Oliveira L.F."/>
            <person name="Pinto M.C."/>
            <person name="Rosselino A.M."/>
            <person name="Ribeiro J.M."/>
        </authorList>
    </citation>
    <scope>NUCLEOTIDE SEQUENCE</scope>
</reference>
<evidence type="ECO:0000256" key="2">
    <source>
        <dbReference type="ARBA" id="ARBA00004922"/>
    </source>
</evidence>
<evidence type="ECO:0000313" key="15">
    <source>
        <dbReference type="EMBL" id="JAV12533.1"/>
    </source>
</evidence>
<evidence type="ECO:0000259" key="14">
    <source>
        <dbReference type="Pfam" id="PF13733"/>
    </source>
</evidence>
<comment type="similarity">
    <text evidence="3 11">Belongs to the glycosyltransferase 7 family.</text>
</comment>
<evidence type="ECO:0000256" key="9">
    <source>
        <dbReference type="ARBA" id="ARBA00023136"/>
    </source>
</evidence>
<evidence type="ECO:0000256" key="3">
    <source>
        <dbReference type="ARBA" id="ARBA00005735"/>
    </source>
</evidence>
<dbReference type="CDD" id="cd00899">
    <property type="entry name" value="b4GalT"/>
    <property type="match status" value="1"/>
</dbReference>
<evidence type="ECO:0000259" key="13">
    <source>
        <dbReference type="Pfam" id="PF02709"/>
    </source>
</evidence>
<evidence type="ECO:0000256" key="4">
    <source>
        <dbReference type="ARBA" id="ARBA00022676"/>
    </source>
</evidence>
<dbReference type="UniPathway" id="UPA00378"/>
<dbReference type="SUPFAM" id="SSF53448">
    <property type="entry name" value="Nucleotide-diphospho-sugar transferases"/>
    <property type="match status" value="1"/>
</dbReference>
<dbReference type="InterPro" id="IPR003859">
    <property type="entry name" value="Galactosyl_T"/>
</dbReference>
<dbReference type="GO" id="GO:0033842">
    <property type="term" value="F:N-acetyl-beta-glucosaminyl-derivative 4-beta-N-acetylgalactosaminyltransferase activity"/>
    <property type="evidence" value="ECO:0007669"/>
    <property type="project" value="TreeGrafter"/>
</dbReference>
<dbReference type="EC" id="2.4.1.-" evidence="11"/>
<dbReference type="PRINTS" id="PR02050">
    <property type="entry name" value="B14GALTRFASE"/>
</dbReference>
<proteinExistence type="inferred from homology"/>
<comment type="cofactor">
    <cofactor evidence="11">
        <name>Mn(2+)</name>
        <dbReference type="ChEBI" id="CHEBI:29035"/>
    </cofactor>
</comment>
<evidence type="ECO:0000256" key="7">
    <source>
        <dbReference type="ARBA" id="ARBA00022968"/>
    </source>
</evidence>
<dbReference type="InterPro" id="IPR027791">
    <property type="entry name" value="Galactosyl_T_C"/>
</dbReference>
<organism evidence="15">
    <name type="scientific">Nyssomyia neivai</name>
    <dbReference type="NCBI Taxonomy" id="330878"/>
    <lineage>
        <taxon>Eukaryota</taxon>
        <taxon>Metazoa</taxon>
        <taxon>Ecdysozoa</taxon>
        <taxon>Arthropoda</taxon>
        <taxon>Hexapoda</taxon>
        <taxon>Insecta</taxon>
        <taxon>Pterygota</taxon>
        <taxon>Neoptera</taxon>
        <taxon>Endopterygota</taxon>
        <taxon>Diptera</taxon>
        <taxon>Nematocera</taxon>
        <taxon>Psychodoidea</taxon>
        <taxon>Psychodidae</taxon>
        <taxon>Nyssomyia</taxon>
    </lineage>
</organism>
<keyword evidence="11" id="KW-0464">Manganese</keyword>
<dbReference type="InterPro" id="IPR027995">
    <property type="entry name" value="Galactosyl_T_N"/>
</dbReference>
<comment type="pathway">
    <text evidence="2 11">Protein modification; protein glycosylation.</text>
</comment>
<dbReference type="GO" id="GO:0005975">
    <property type="term" value="P:carbohydrate metabolic process"/>
    <property type="evidence" value="ECO:0007669"/>
    <property type="project" value="InterPro"/>
</dbReference>
<dbReference type="PANTHER" id="PTHR19300">
    <property type="entry name" value="BETA-1,4-GALACTOSYLTRANSFERASE"/>
    <property type="match status" value="1"/>
</dbReference>
<dbReference type="GO" id="GO:0016020">
    <property type="term" value="C:membrane"/>
    <property type="evidence" value="ECO:0007669"/>
    <property type="project" value="UniProtKB-SubCell"/>
</dbReference>
<protein>
    <recommendedName>
        <fullName evidence="11">Beta-1,4-N-acetylgalactosaminyltransferase</fullName>
        <ecNumber evidence="11">2.4.1.-</ecNumber>
    </recommendedName>
    <alternativeName>
        <fullName evidence="11">Beta-4-GalNAcT</fullName>
    </alternativeName>
</protein>